<dbReference type="Gene3D" id="3.30.30.10">
    <property type="entry name" value="Knottin, scorpion toxin-like"/>
    <property type="match status" value="1"/>
</dbReference>
<dbReference type="SMART" id="SM00505">
    <property type="entry name" value="Knot1"/>
    <property type="match status" value="1"/>
</dbReference>
<dbReference type="GO" id="GO:0006952">
    <property type="term" value="P:defense response"/>
    <property type="evidence" value="ECO:0007669"/>
    <property type="project" value="InterPro"/>
</dbReference>
<proteinExistence type="evidence at transcript level"/>
<keyword evidence="6" id="KW-0406">Ion transport</keyword>
<keyword evidence="3" id="KW-1015">Disulfide bond</keyword>
<dbReference type="Pfam" id="PF00537">
    <property type="entry name" value="Toxin_3"/>
    <property type="match status" value="1"/>
</dbReference>
<protein>
    <submittedName>
        <fullName evidence="6">Sodium channel toxin meuNa12</fullName>
    </submittedName>
</protein>
<dbReference type="EMBL" id="KU316192">
    <property type="protein sequence ID" value="AMX81459.1"/>
    <property type="molecule type" value="mRNA"/>
</dbReference>
<feature type="signal peptide" evidence="4">
    <location>
        <begin position="1"/>
        <end position="19"/>
    </location>
</feature>
<dbReference type="InterPro" id="IPR003614">
    <property type="entry name" value="Knottins"/>
</dbReference>
<keyword evidence="6" id="KW-0407">Ion channel</keyword>
<dbReference type="InterPro" id="IPR018218">
    <property type="entry name" value="Scorpion_toxinL"/>
</dbReference>
<keyword evidence="4" id="KW-0732">Signal</keyword>
<feature type="domain" description="LCN-type CS-alpha/beta" evidence="5">
    <location>
        <begin position="20"/>
        <end position="85"/>
    </location>
</feature>
<dbReference type="GO" id="GO:0005576">
    <property type="term" value="C:extracellular region"/>
    <property type="evidence" value="ECO:0007669"/>
    <property type="project" value="UniProtKB-SubCell"/>
</dbReference>
<comment type="subcellular location">
    <subcellularLocation>
        <location evidence="1">Secreted</location>
    </subcellularLocation>
</comment>
<keyword evidence="2" id="KW-0964">Secreted</keyword>
<dbReference type="AlphaFoldDB" id="A0A146CIT8"/>
<evidence type="ECO:0000256" key="1">
    <source>
        <dbReference type="ARBA" id="ARBA00004613"/>
    </source>
</evidence>
<dbReference type="GO" id="GO:0090729">
    <property type="term" value="F:toxin activity"/>
    <property type="evidence" value="ECO:0007669"/>
    <property type="project" value="InterPro"/>
</dbReference>
<evidence type="ECO:0000256" key="4">
    <source>
        <dbReference type="SAM" id="SignalP"/>
    </source>
</evidence>
<dbReference type="InterPro" id="IPR036574">
    <property type="entry name" value="Scorpion_toxin-like_sf"/>
</dbReference>
<accession>A0A146CIT8</accession>
<dbReference type="GO" id="GO:0034220">
    <property type="term" value="P:monoatomic ion transmembrane transport"/>
    <property type="evidence" value="ECO:0007669"/>
    <property type="project" value="UniProtKB-KW"/>
</dbReference>
<feature type="chain" id="PRO_5007523360" evidence="4">
    <location>
        <begin position="20"/>
        <end position="88"/>
    </location>
</feature>
<evidence type="ECO:0000313" key="6">
    <source>
        <dbReference type="EMBL" id="AMX81459.1"/>
    </source>
</evidence>
<evidence type="ECO:0000256" key="3">
    <source>
        <dbReference type="ARBA" id="ARBA00023157"/>
    </source>
</evidence>
<reference evidence="6" key="1">
    <citation type="submission" date="2015-12" db="EMBL/GenBank/DDBJ databases">
        <title>Sodium channel toxins from venom gland of Iranian Mesobuthus eupeus.</title>
        <authorList>
            <person name="Baradaran M."/>
            <person name="Jalali A."/>
            <person name="Galehdari H."/>
            <person name="Naderi Soorki M."/>
        </authorList>
    </citation>
    <scope>NUCLEOTIDE SEQUENCE</scope>
    <source>
        <tissue evidence="6">Venom gland</tissue>
    </source>
</reference>
<name>A0A146CIT8_MESEU</name>
<evidence type="ECO:0000259" key="5">
    <source>
        <dbReference type="PROSITE" id="PS51863"/>
    </source>
</evidence>
<dbReference type="InterPro" id="IPR002061">
    <property type="entry name" value="Scorpion_toxinL/defensin"/>
</dbReference>
<keyword evidence="6" id="KW-0813">Transport</keyword>
<evidence type="ECO:0000256" key="2">
    <source>
        <dbReference type="ARBA" id="ARBA00022525"/>
    </source>
</evidence>
<dbReference type="PRINTS" id="PR00285">
    <property type="entry name" value="SCORPNTOXIN"/>
</dbReference>
<sequence length="88" mass="9676">MKLFLLLVISASMLLEVYSGDGYIRKSDGCKLTCNVLFSGENERCKKECVSRGASSGYCNGWGIACWCEGLPDKHIWKSETNTCGGKK</sequence>
<dbReference type="InterPro" id="IPR044062">
    <property type="entry name" value="LCN-type_CS_alpha_beta_dom"/>
</dbReference>
<dbReference type="SUPFAM" id="SSF57095">
    <property type="entry name" value="Scorpion toxin-like"/>
    <property type="match status" value="1"/>
</dbReference>
<dbReference type="GO" id="GO:0019871">
    <property type="term" value="F:sodium channel inhibitor activity"/>
    <property type="evidence" value="ECO:0007669"/>
    <property type="project" value="InterPro"/>
</dbReference>
<dbReference type="CDD" id="cd23106">
    <property type="entry name" value="neurotoxins_LC_scorpion"/>
    <property type="match status" value="1"/>
</dbReference>
<dbReference type="PROSITE" id="PS51863">
    <property type="entry name" value="LCN_CSAB"/>
    <property type="match status" value="1"/>
</dbReference>
<organism evidence="6">
    <name type="scientific">Mesobuthus eupeus</name>
    <name type="common">Lesser Asian scorpion</name>
    <name type="synonym">Buthus eupeus</name>
    <dbReference type="NCBI Taxonomy" id="34648"/>
    <lineage>
        <taxon>Eukaryota</taxon>
        <taxon>Metazoa</taxon>
        <taxon>Ecdysozoa</taxon>
        <taxon>Arthropoda</taxon>
        <taxon>Chelicerata</taxon>
        <taxon>Arachnida</taxon>
        <taxon>Scorpiones</taxon>
        <taxon>Buthida</taxon>
        <taxon>Buthoidea</taxon>
        <taxon>Buthidae</taxon>
        <taxon>Mesobuthus</taxon>
    </lineage>
</organism>